<feature type="compositionally biased region" description="Basic and acidic residues" evidence="1">
    <location>
        <begin position="219"/>
        <end position="243"/>
    </location>
</feature>
<evidence type="ECO:0000313" key="2">
    <source>
        <dbReference type="EMBL" id="RKF57722.1"/>
    </source>
</evidence>
<feature type="region of interest" description="Disordered" evidence="1">
    <location>
        <begin position="210"/>
        <end position="281"/>
    </location>
</feature>
<protein>
    <recommendedName>
        <fullName evidence="4">Integrase and RNaseH domain-containing protein</fullName>
    </recommendedName>
</protein>
<feature type="compositionally biased region" description="Basic and acidic residues" evidence="1">
    <location>
        <begin position="42"/>
        <end position="62"/>
    </location>
</feature>
<dbReference type="Proteomes" id="UP000285405">
    <property type="component" value="Unassembled WGS sequence"/>
</dbReference>
<dbReference type="AlphaFoldDB" id="A0A420HJX0"/>
<reference evidence="2 3" key="1">
    <citation type="journal article" date="2018" name="BMC Genomics">
        <title>Comparative genome analyses reveal sequence features reflecting distinct modes of host-adaptation between dicot and monocot powdery mildew.</title>
        <authorList>
            <person name="Wu Y."/>
            <person name="Ma X."/>
            <person name="Pan Z."/>
            <person name="Kale S.D."/>
            <person name="Song Y."/>
            <person name="King H."/>
            <person name="Zhang Q."/>
            <person name="Presley C."/>
            <person name="Deng X."/>
            <person name="Wei C.I."/>
            <person name="Xiao S."/>
        </authorList>
    </citation>
    <scope>NUCLEOTIDE SEQUENCE [LARGE SCALE GENOMIC DNA]</scope>
    <source>
        <strain evidence="2">UCSC1</strain>
    </source>
</reference>
<evidence type="ECO:0000313" key="3">
    <source>
        <dbReference type="Proteomes" id="UP000285405"/>
    </source>
</evidence>
<sequence length="611" mass="70482">MAIAYELAQVVSQDEPLPWPQEELSKMSRNVKSRFNPHVIRAQKEVADQQRREDEQKRRDEELKEALHKKKLREAGYQSAISNLPVTTSVIQDNLSSQTRPTLALSPSSPQASSTIQIPISQFSSTTAHTESNNRQIKNMKLPETKFADRQLNEEDQVVFEHTKPINQPQLAEPVSYNKSKYQFDLPKDGFLDKKVTAGLPTRECNIQQATFNQQSQGRHSEETEKSEDLRLRDASTNREHNSRINHQYSGFTTTANDSRLSNSRSNNHYNPTNPERHYDPIYHHSQQTTQPVSQPELQQLVPAYERSRAGPPSDRRMLTELAKVYTSDNMKYSGDMFDPLDSKLYIFEDWCNKLNIIGDDRDHAFSIILKGRAQEYYYAQCIGLSLNSMIRSMKNHFETLDVRQGVQARWNTMSLYQIRTENPSKSKMEQLMLLIDELEKLQRVLPANLRDARTLQDRLVSACRGIQECDYALQILHASYEGLVAALRQSIATAEANERTNMSQRFNYDSSNVIKMREKEIQLQKHDENTQYVEDHDHEGSSHNENRTYYTNRIYKGGRDWTILFALFAGKEVIDLPIQDILTLNVRSNMNIGRKLNGVDTNHEATITHS</sequence>
<feature type="compositionally biased region" description="Polar residues" evidence="1">
    <location>
        <begin position="245"/>
        <end position="256"/>
    </location>
</feature>
<dbReference type="OrthoDB" id="3599542at2759"/>
<organism evidence="2 3">
    <name type="scientific">Golovinomyces cichoracearum</name>
    <dbReference type="NCBI Taxonomy" id="62708"/>
    <lineage>
        <taxon>Eukaryota</taxon>
        <taxon>Fungi</taxon>
        <taxon>Dikarya</taxon>
        <taxon>Ascomycota</taxon>
        <taxon>Pezizomycotina</taxon>
        <taxon>Leotiomycetes</taxon>
        <taxon>Erysiphales</taxon>
        <taxon>Erysiphaceae</taxon>
        <taxon>Golovinomyces</taxon>
    </lineage>
</organism>
<dbReference type="EMBL" id="MCBR01018755">
    <property type="protein sequence ID" value="RKF57722.1"/>
    <property type="molecule type" value="Genomic_DNA"/>
</dbReference>
<proteinExistence type="predicted"/>
<evidence type="ECO:0008006" key="4">
    <source>
        <dbReference type="Google" id="ProtNLM"/>
    </source>
</evidence>
<feature type="region of interest" description="Disordered" evidence="1">
    <location>
        <begin position="40"/>
        <end position="62"/>
    </location>
</feature>
<evidence type="ECO:0000256" key="1">
    <source>
        <dbReference type="SAM" id="MobiDB-lite"/>
    </source>
</evidence>
<accession>A0A420HJX0</accession>
<feature type="compositionally biased region" description="Low complexity" evidence="1">
    <location>
        <begin position="257"/>
        <end position="268"/>
    </location>
</feature>
<comment type="caution">
    <text evidence="2">The sequence shown here is derived from an EMBL/GenBank/DDBJ whole genome shotgun (WGS) entry which is preliminary data.</text>
</comment>
<name>A0A420HJX0_9PEZI</name>
<gene>
    <name evidence="2" type="ORF">GcC1_187032</name>
</gene>